<dbReference type="RefSeq" id="WP_192910873.1">
    <property type="nucleotide sequence ID" value="NZ_CP062789.1"/>
</dbReference>
<sequence length="277" mass="28451">MTQTAYPRVEELQAAARALADGHFRGPAPTPPTPAIAAPIVLDGSATWSTDRRVLPVLGTGGGSGATTLALALATVAGPSRVIECCSMSATGLAEAATAELGVDTDGWSNGTRDHVTVSRSTALFTGPAEVPTPTALDAPGLDVLDVGWFLHHLQAATGWISEQLLKAPVVVVTATASVPSLRRLENTVTDLPASTTALLAVRSCGSKRLPAHVRSAIGPATRARITDGCWVEIPHEKDLAERGLSGTPLPRSLLTAAHQIAQLAAVGETTPKGHLA</sequence>
<dbReference type="AlphaFoldDB" id="A0A7L9J124"/>
<reference evidence="1 2" key="1">
    <citation type="submission" date="2020-10" db="EMBL/GenBank/DDBJ databases">
        <title>Janibacter indicus TT2 genome sequence.</title>
        <authorList>
            <person name="Lee K."/>
            <person name="Ganzorig M."/>
        </authorList>
    </citation>
    <scope>NUCLEOTIDE SEQUENCE [LARGE SCALE GENOMIC DNA]</scope>
    <source>
        <strain evidence="1 2">TT2</strain>
    </source>
</reference>
<dbReference type="EMBL" id="CP062789">
    <property type="protein sequence ID" value="QOK22360.1"/>
    <property type="molecule type" value="Genomic_DNA"/>
</dbReference>
<proteinExistence type="predicted"/>
<evidence type="ECO:0000313" key="2">
    <source>
        <dbReference type="Proteomes" id="UP000593998"/>
    </source>
</evidence>
<organism evidence="1 2">
    <name type="scientific">Janibacter indicus</name>
    <dbReference type="NCBI Taxonomy" id="857417"/>
    <lineage>
        <taxon>Bacteria</taxon>
        <taxon>Bacillati</taxon>
        <taxon>Actinomycetota</taxon>
        <taxon>Actinomycetes</taxon>
        <taxon>Micrococcales</taxon>
        <taxon>Intrasporangiaceae</taxon>
        <taxon>Janibacter</taxon>
    </lineage>
</organism>
<protein>
    <submittedName>
        <fullName evidence="1">Uncharacterized protein</fullName>
    </submittedName>
</protein>
<dbReference type="Proteomes" id="UP000593998">
    <property type="component" value="Chromosome"/>
</dbReference>
<evidence type="ECO:0000313" key="1">
    <source>
        <dbReference type="EMBL" id="QOK22360.1"/>
    </source>
</evidence>
<accession>A0A7L9J124</accession>
<gene>
    <name evidence="1" type="ORF">IGS73_14915</name>
</gene>
<name>A0A7L9J124_9MICO</name>